<dbReference type="PANTHER" id="PTHR45625">
    <property type="entry name" value="PEPTIDYL-PROLYL CIS-TRANS ISOMERASE-RELATED"/>
    <property type="match status" value="1"/>
</dbReference>
<dbReference type="PANTHER" id="PTHR45625:SF4">
    <property type="entry name" value="PEPTIDYLPROLYL ISOMERASE DOMAIN AND WD REPEAT-CONTAINING PROTEIN 1"/>
    <property type="match status" value="1"/>
</dbReference>
<organism evidence="6 7">
    <name type="scientific">Mucilaginibacter boryungensis</name>
    <dbReference type="NCBI Taxonomy" id="768480"/>
    <lineage>
        <taxon>Bacteria</taxon>
        <taxon>Pseudomonadati</taxon>
        <taxon>Bacteroidota</taxon>
        <taxon>Sphingobacteriia</taxon>
        <taxon>Sphingobacteriales</taxon>
        <taxon>Sphingobacteriaceae</taxon>
        <taxon>Mucilaginibacter</taxon>
    </lineage>
</organism>
<proteinExistence type="predicted"/>
<evidence type="ECO:0000256" key="4">
    <source>
        <dbReference type="SAM" id="SignalP"/>
    </source>
</evidence>
<dbReference type="GO" id="GO:0016853">
    <property type="term" value="F:isomerase activity"/>
    <property type="evidence" value="ECO:0007669"/>
    <property type="project" value="UniProtKB-KW"/>
</dbReference>
<evidence type="ECO:0000313" key="7">
    <source>
        <dbReference type="Proteomes" id="UP000632774"/>
    </source>
</evidence>
<feature type="domain" description="PPIase cyclophilin-type" evidence="5">
    <location>
        <begin position="38"/>
        <end position="212"/>
    </location>
</feature>
<dbReference type="Pfam" id="PF00160">
    <property type="entry name" value="Pro_isomerase"/>
    <property type="match status" value="1"/>
</dbReference>
<evidence type="ECO:0000256" key="1">
    <source>
        <dbReference type="ARBA" id="ARBA00013194"/>
    </source>
</evidence>
<dbReference type="InterPro" id="IPR044666">
    <property type="entry name" value="Cyclophilin_A-like"/>
</dbReference>
<evidence type="ECO:0000259" key="5">
    <source>
        <dbReference type="PROSITE" id="PS50072"/>
    </source>
</evidence>
<dbReference type="EMBL" id="JADFFM010000002">
    <property type="protein sequence ID" value="MBE9668787.1"/>
    <property type="molecule type" value="Genomic_DNA"/>
</dbReference>
<gene>
    <name evidence="6" type="ORF">IRJ18_20635</name>
</gene>
<protein>
    <recommendedName>
        <fullName evidence="1">peptidylprolyl isomerase</fullName>
        <ecNumber evidence="1">5.2.1.8</ecNumber>
    </recommendedName>
</protein>
<evidence type="ECO:0000313" key="6">
    <source>
        <dbReference type="EMBL" id="MBE9668787.1"/>
    </source>
</evidence>
<accession>A0ABR9XN35</accession>
<sequence>MPNITCKIKSRWLIVIWTLAALPITTFAQQKNQYVKIETAQGSCIVMLYNETPVHRDNFIKLVKSGCFDKTTFNRILKGFVIQGGDPDSLYEKGKVLKPEQRWIKPEINPALFHKRGVLAMGRDDNKAKESFSTQIYFVDGKTYTDPMLDAIEKRSGITIPEAHREVYRTIGGTPSLDGNYTVFGEIVQGMDWIDKTTAVKVNKAGNPDKEVWMKVRVLTPKEAKNFEAH</sequence>
<evidence type="ECO:0000256" key="2">
    <source>
        <dbReference type="ARBA" id="ARBA00023110"/>
    </source>
</evidence>
<name>A0ABR9XN35_9SPHI</name>
<dbReference type="InterPro" id="IPR029000">
    <property type="entry name" value="Cyclophilin-like_dom_sf"/>
</dbReference>
<feature type="signal peptide" evidence="4">
    <location>
        <begin position="1"/>
        <end position="28"/>
    </location>
</feature>
<dbReference type="EC" id="5.2.1.8" evidence="1"/>
<dbReference type="SUPFAM" id="SSF50891">
    <property type="entry name" value="Cyclophilin-like"/>
    <property type="match status" value="1"/>
</dbReference>
<keyword evidence="3 6" id="KW-0413">Isomerase</keyword>
<reference evidence="6 7" key="1">
    <citation type="submission" date="2020-10" db="EMBL/GenBank/DDBJ databases">
        <title>Mucilaginibacter mali sp. nov., isolated from rhizosphere soil of apple orchard.</title>
        <authorList>
            <person name="Lee J.-S."/>
            <person name="Kim H.S."/>
            <person name="Kim J.-S."/>
        </authorList>
    </citation>
    <scope>NUCLEOTIDE SEQUENCE [LARGE SCALE GENOMIC DNA]</scope>
    <source>
        <strain evidence="6 7">KCTC 23157</strain>
    </source>
</reference>
<dbReference type="Proteomes" id="UP000632774">
    <property type="component" value="Unassembled WGS sequence"/>
</dbReference>
<evidence type="ECO:0000256" key="3">
    <source>
        <dbReference type="ARBA" id="ARBA00023235"/>
    </source>
</evidence>
<dbReference type="Gene3D" id="2.40.100.10">
    <property type="entry name" value="Cyclophilin-like"/>
    <property type="match status" value="1"/>
</dbReference>
<feature type="chain" id="PRO_5045680268" description="peptidylprolyl isomerase" evidence="4">
    <location>
        <begin position="29"/>
        <end position="230"/>
    </location>
</feature>
<dbReference type="CDD" id="cd00317">
    <property type="entry name" value="cyclophilin"/>
    <property type="match status" value="1"/>
</dbReference>
<keyword evidence="2" id="KW-0697">Rotamase</keyword>
<comment type="caution">
    <text evidence="6">The sequence shown here is derived from an EMBL/GenBank/DDBJ whole genome shotgun (WGS) entry which is preliminary data.</text>
</comment>
<dbReference type="RefSeq" id="WP_194108169.1">
    <property type="nucleotide sequence ID" value="NZ_JADFFM010000002.1"/>
</dbReference>
<dbReference type="InterPro" id="IPR002130">
    <property type="entry name" value="Cyclophilin-type_PPIase_dom"/>
</dbReference>
<dbReference type="PROSITE" id="PS50072">
    <property type="entry name" value="CSA_PPIASE_2"/>
    <property type="match status" value="1"/>
</dbReference>
<keyword evidence="4" id="KW-0732">Signal</keyword>
<keyword evidence="7" id="KW-1185">Reference proteome</keyword>